<dbReference type="PANTHER" id="PTHR36766">
    <property type="entry name" value="PLANT BROAD-SPECTRUM MILDEW RESISTANCE PROTEIN RPW8"/>
    <property type="match status" value="1"/>
</dbReference>
<gene>
    <name evidence="3" type="ORF">HUJ06_022369</name>
</gene>
<protein>
    <recommendedName>
        <fullName evidence="2">R13L1/DRL21-like LRR repeat region domain-containing protein</fullName>
    </recommendedName>
</protein>
<keyword evidence="4" id="KW-1185">Reference proteome</keyword>
<dbReference type="InterPro" id="IPR032675">
    <property type="entry name" value="LRR_dom_sf"/>
</dbReference>
<evidence type="ECO:0000313" key="4">
    <source>
        <dbReference type="Proteomes" id="UP000607653"/>
    </source>
</evidence>
<dbReference type="EMBL" id="DUZY01000001">
    <property type="protein sequence ID" value="DAD20906.1"/>
    <property type="molecule type" value="Genomic_DNA"/>
</dbReference>
<dbReference type="Proteomes" id="UP000607653">
    <property type="component" value="Unassembled WGS sequence"/>
</dbReference>
<evidence type="ECO:0000259" key="2">
    <source>
        <dbReference type="Pfam" id="PF25019"/>
    </source>
</evidence>
<comment type="caution">
    <text evidence="3">The sequence shown here is derived from an EMBL/GenBank/DDBJ whole genome shotgun (WGS) entry which is preliminary data.</text>
</comment>
<dbReference type="PANTHER" id="PTHR36766:SF40">
    <property type="entry name" value="DISEASE RESISTANCE PROTEIN RGA3"/>
    <property type="match status" value="1"/>
</dbReference>
<organism evidence="3 4">
    <name type="scientific">Nelumbo nucifera</name>
    <name type="common">Sacred lotus</name>
    <dbReference type="NCBI Taxonomy" id="4432"/>
    <lineage>
        <taxon>Eukaryota</taxon>
        <taxon>Viridiplantae</taxon>
        <taxon>Streptophyta</taxon>
        <taxon>Embryophyta</taxon>
        <taxon>Tracheophyta</taxon>
        <taxon>Spermatophyta</taxon>
        <taxon>Magnoliopsida</taxon>
        <taxon>Proteales</taxon>
        <taxon>Nelumbonaceae</taxon>
        <taxon>Nelumbo</taxon>
    </lineage>
</organism>
<sequence>MESLKEWWGAEEGEFPFLKQLFIGSCPYLVKLPHLLLSVKEVDIRACSMLSSLPMLPSASSLSLANCDGRILSWLHNFLSLSKLEIRNFPNSTFLPPAMLLSLAKTLETLEIWCFQSLLSLPEGLQDLAILQNLEINNCNMLQSLPELQTLASLRRLEIRGCESLVYLPKKLNKLTSLQELIIEWTNKMTPVLEEGVGLQDLASLPKLKIYRSSL</sequence>
<name>A0A822XPR1_NELNU</name>
<dbReference type="Pfam" id="PF25019">
    <property type="entry name" value="LRR_R13L1-DRL21"/>
    <property type="match status" value="1"/>
</dbReference>
<dbReference type="Gene3D" id="3.80.10.10">
    <property type="entry name" value="Ribonuclease Inhibitor"/>
    <property type="match status" value="1"/>
</dbReference>
<dbReference type="InterPro" id="IPR056789">
    <property type="entry name" value="LRR_R13L1-DRL21"/>
</dbReference>
<keyword evidence="1" id="KW-0433">Leucine-rich repeat</keyword>
<reference evidence="3 4" key="1">
    <citation type="journal article" date="2020" name="Mol. Biol. Evol.">
        <title>Distinct Expression and Methylation Patterns for Genes with Different Fates following a Single Whole-Genome Duplication in Flowering Plants.</title>
        <authorList>
            <person name="Shi T."/>
            <person name="Rahmani R.S."/>
            <person name="Gugger P.F."/>
            <person name="Wang M."/>
            <person name="Li H."/>
            <person name="Zhang Y."/>
            <person name="Li Z."/>
            <person name="Wang Q."/>
            <person name="Van de Peer Y."/>
            <person name="Marchal K."/>
            <person name="Chen J."/>
        </authorList>
    </citation>
    <scope>NUCLEOTIDE SEQUENCE [LARGE SCALE GENOMIC DNA]</scope>
    <source>
        <tissue evidence="3">Leaf</tissue>
    </source>
</reference>
<proteinExistence type="predicted"/>
<dbReference type="AlphaFoldDB" id="A0A822XPR1"/>
<feature type="domain" description="R13L1/DRL21-like LRR repeat region" evidence="2">
    <location>
        <begin position="103"/>
        <end position="162"/>
    </location>
</feature>
<evidence type="ECO:0000256" key="1">
    <source>
        <dbReference type="ARBA" id="ARBA00022614"/>
    </source>
</evidence>
<dbReference type="SUPFAM" id="SSF52058">
    <property type="entry name" value="L domain-like"/>
    <property type="match status" value="1"/>
</dbReference>
<evidence type="ECO:0000313" key="3">
    <source>
        <dbReference type="EMBL" id="DAD20906.1"/>
    </source>
</evidence>
<accession>A0A822XPR1</accession>